<dbReference type="PROSITE" id="PS00439">
    <property type="entry name" value="ACYLTRANSF_C_1"/>
    <property type="match status" value="1"/>
</dbReference>
<keyword evidence="6" id="KW-1185">Reference proteome</keyword>
<proteinExistence type="predicted"/>
<sequence>MGSKSVKAKTTLVPPFPIDGIYPTWYERKIIKIKNIICNHLYPVSPTIFVITNAVTFTLYSKYRLNDMFLWLPKPNLDLLSVMKTATVVVCISYVPVFVLRLLLSQFYFSYKRYIFESPESPSTTTKIWAACRKLLSYTKPGLLSCNALLPKLPVPDLSQTVSRYLSSVEPLLSPV</sequence>
<evidence type="ECO:0000313" key="6">
    <source>
        <dbReference type="Proteomes" id="UP001608902"/>
    </source>
</evidence>
<evidence type="ECO:0000256" key="3">
    <source>
        <dbReference type="ARBA" id="ARBA00048999"/>
    </source>
</evidence>
<comment type="caution">
    <text evidence="5">The sequence shown here is derived from an EMBL/GenBank/DDBJ whole genome shotgun (WGS) entry which is preliminary data.</text>
</comment>
<keyword evidence="2" id="KW-0808">Transferase</keyword>
<evidence type="ECO:0000313" key="5">
    <source>
        <dbReference type="EMBL" id="MFH4982836.1"/>
    </source>
</evidence>
<dbReference type="EMBL" id="JBGFUD010010230">
    <property type="protein sequence ID" value="MFH4982836.1"/>
    <property type="molecule type" value="Genomic_DNA"/>
</dbReference>
<keyword evidence="4" id="KW-0812">Transmembrane</keyword>
<dbReference type="GO" id="GO:0016746">
    <property type="term" value="F:acyltransferase activity"/>
    <property type="evidence" value="ECO:0007669"/>
    <property type="project" value="UniProtKB-KW"/>
</dbReference>
<accession>A0ABD6ESK7</accession>
<organism evidence="5 6">
    <name type="scientific">Gnathostoma spinigerum</name>
    <dbReference type="NCBI Taxonomy" id="75299"/>
    <lineage>
        <taxon>Eukaryota</taxon>
        <taxon>Metazoa</taxon>
        <taxon>Ecdysozoa</taxon>
        <taxon>Nematoda</taxon>
        <taxon>Chromadorea</taxon>
        <taxon>Rhabditida</taxon>
        <taxon>Spirurina</taxon>
        <taxon>Gnathostomatomorpha</taxon>
        <taxon>Gnathostomatoidea</taxon>
        <taxon>Gnathostomatidae</taxon>
        <taxon>Gnathostoma</taxon>
    </lineage>
</organism>
<reference evidence="5 6" key="1">
    <citation type="submission" date="2024-08" db="EMBL/GenBank/DDBJ databases">
        <title>Gnathostoma spinigerum genome.</title>
        <authorList>
            <person name="Gonzalez-Bertolin B."/>
            <person name="Monzon S."/>
            <person name="Zaballos A."/>
            <person name="Jimenez P."/>
            <person name="Dekumyoy P."/>
            <person name="Varona S."/>
            <person name="Cuesta I."/>
            <person name="Sumanam S."/>
            <person name="Adisakwattana P."/>
            <person name="Gasser R.B."/>
            <person name="Hernandez-Gonzalez A."/>
            <person name="Young N.D."/>
            <person name="Perteguer M.J."/>
        </authorList>
    </citation>
    <scope>NUCLEOTIDE SEQUENCE [LARGE SCALE GENOMIC DNA]</scope>
    <source>
        <strain evidence="5">AL3</strain>
        <tissue evidence="5">Liver</tissue>
    </source>
</reference>
<keyword evidence="4" id="KW-0472">Membrane</keyword>
<name>A0ABD6ESK7_9BILA</name>
<dbReference type="AlphaFoldDB" id="A0ABD6ESK7"/>
<keyword evidence="2" id="KW-0012">Acyltransferase</keyword>
<evidence type="ECO:0000256" key="2">
    <source>
        <dbReference type="ARBA" id="ARBA00023315"/>
    </source>
</evidence>
<dbReference type="InterPro" id="IPR042572">
    <property type="entry name" value="Carn_acyl_trans_N"/>
</dbReference>
<dbReference type="Gene3D" id="1.10.275.20">
    <property type="entry name" value="Choline/Carnitine o-acyltransferase"/>
    <property type="match status" value="1"/>
</dbReference>
<feature type="transmembrane region" description="Helical" evidence="4">
    <location>
        <begin position="81"/>
        <end position="104"/>
    </location>
</feature>
<keyword evidence="4" id="KW-1133">Transmembrane helix</keyword>
<dbReference type="Proteomes" id="UP001608902">
    <property type="component" value="Unassembled WGS sequence"/>
</dbReference>
<comment type="catalytic activity">
    <reaction evidence="3">
        <text>4,8-dimethylnonanoyl-CoA + (R)-carnitine = O-4,8-dimethylnonanoyl-(R)-carnitine + CoA</text>
        <dbReference type="Rhea" id="RHEA:44860"/>
        <dbReference type="ChEBI" id="CHEBI:16347"/>
        <dbReference type="ChEBI" id="CHEBI:57287"/>
        <dbReference type="ChEBI" id="CHEBI:77061"/>
        <dbReference type="ChEBI" id="CHEBI:84654"/>
    </reaction>
</comment>
<feature type="transmembrane region" description="Helical" evidence="4">
    <location>
        <begin position="41"/>
        <end position="61"/>
    </location>
</feature>
<comment type="pathway">
    <text evidence="1">Lipid metabolism; fatty acid beta-oxidation.</text>
</comment>
<evidence type="ECO:0000256" key="1">
    <source>
        <dbReference type="ARBA" id="ARBA00005005"/>
    </source>
</evidence>
<dbReference type="SUPFAM" id="SSF52777">
    <property type="entry name" value="CoA-dependent acyltransferases"/>
    <property type="match status" value="1"/>
</dbReference>
<dbReference type="InterPro" id="IPR000542">
    <property type="entry name" value="Carn_acyl_trans"/>
</dbReference>
<evidence type="ECO:0000256" key="4">
    <source>
        <dbReference type="SAM" id="Phobius"/>
    </source>
</evidence>
<protein>
    <submittedName>
        <fullName evidence="5">Uncharacterized protein</fullName>
    </submittedName>
</protein>
<gene>
    <name evidence="5" type="ORF">AB6A40_009545</name>
</gene>